<dbReference type="InterPro" id="IPR003959">
    <property type="entry name" value="ATPase_AAA_core"/>
</dbReference>
<dbReference type="Gene3D" id="1.10.8.60">
    <property type="match status" value="1"/>
</dbReference>
<accession>A0A0H4T4S0</accession>
<organism evidence="2">
    <name type="scientific">uncultured euryarchaeote Rifle_16ft_4_minimus_23719</name>
    <dbReference type="NCBI Taxonomy" id="1665190"/>
    <lineage>
        <taxon>Archaea</taxon>
        <taxon>Methanobacteriati</taxon>
        <taxon>Methanobacteriota</taxon>
        <taxon>environmental samples</taxon>
    </lineage>
</organism>
<dbReference type="GO" id="GO:0005524">
    <property type="term" value="F:ATP binding"/>
    <property type="evidence" value="ECO:0007669"/>
    <property type="project" value="InterPro"/>
</dbReference>
<evidence type="ECO:0000313" key="2">
    <source>
        <dbReference type="EMBL" id="AKQ01750.1"/>
    </source>
</evidence>
<protein>
    <submittedName>
        <fullName evidence="2">AAA ATPase</fullName>
    </submittedName>
</protein>
<dbReference type="Gene3D" id="3.40.50.300">
    <property type="entry name" value="P-loop containing nucleotide triphosphate hydrolases"/>
    <property type="match status" value="1"/>
</dbReference>
<dbReference type="PANTHER" id="PTHR23077">
    <property type="entry name" value="AAA-FAMILY ATPASE"/>
    <property type="match status" value="1"/>
</dbReference>
<sequence>MGKEDRDAWVVKCPKCGRIRESCRHVSADDVRRIVRLLKAGVEVYEKDEALPEEGHVHEPPARPLARAVRPRVRLEDLVLPEATRDALEDALAEVRHQRLMYQRWGLRKVVRKAKGVALLFAGPPGTGKTMAAEAIARELGRPLHVVDYAQLENMWVGETEKNIDAVFERAAREEAVLFFDEADSVFHRRGSGMAPWTNRDVNVLLNRLENHPGVTILATNLGRILDRALDRRVDVAVEFGLPDAGMRRELYRRLVPRGAPVAKDVDFEWLARRYALSGGSILNVVRGALRSAARRGGRRRVTMGDFVRAAEREARKAGLLAADHLAAEPRRERIRGYA</sequence>
<dbReference type="AlphaFoldDB" id="A0A0H4T4S0"/>
<dbReference type="InterPro" id="IPR050168">
    <property type="entry name" value="AAA_ATPase_domain"/>
</dbReference>
<dbReference type="SUPFAM" id="SSF52540">
    <property type="entry name" value="P-loop containing nucleoside triphosphate hydrolases"/>
    <property type="match status" value="1"/>
</dbReference>
<evidence type="ECO:0000259" key="1">
    <source>
        <dbReference type="SMART" id="SM00382"/>
    </source>
</evidence>
<feature type="domain" description="AAA+ ATPase" evidence="1">
    <location>
        <begin position="115"/>
        <end position="244"/>
    </location>
</feature>
<dbReference type="Pfam" id="PF00004">
    <property type="entry name" value="AAA"/>
    <property type="match status" value="1"/>
</dbReference>
<proteinExistence type="predicted"/>
<dbReference type="GO" id="GO:0016887">
    <property type="term" value="F:ATP hydrolysis activity"/>
    <property type="evidence" value="ECO:0007669"/>
    <property type="project" value="InterPro"/>
</dbReference>
<dbReference type="InterPro" id="IPR027417">
    <property type="entry name" value="P-loop_NTPase"/>
</dbReference>
<dbReference type="SMART" id="SM00382">
    <property type="entry name" value="AAA"/>
    <property type="match status" value="1"/>
</dbReference>
<dbReference type="CDD" id="cd19481">
    <property type="entry name" value="RecA-like_protease"/>
    <property type="match status" value="1"/>
</dbReference>
<name>A0A0H4T4S0_9EURY</name>
<dbReference type="EMBL" id="KT006976">
    <property type="protein sequence ID" value="AKQ01750.1"/>
    <property type="molecule type" value="Genomic_DNA"/>
</dbReference>
<dbReference type="InterPro" id="IPR003593">
    <property type="entry name" value="AAA+_ATPase"/>
</dbReference>
<reference evidence="2" key="1">
    <citation type="journal article" date="2015" name="ISME J.">
        <title>Aquifer environment selects for microbial species cohorts in sediment and groundwater.</title>
        <authorList>
            <person name="Hug L.A."/>
            <person name="Thomas B.C."/>
            <person name="Brown C.T."/>
            <person name="Frischkorn K.R."/>
            <person name="Williams K.H."/>
            <person name="Tringe S.G."/>
            <person name="Banfield J.F."/>
        </authorList>
    </citation>
    <scope>NUCLEOTIDE SEQUENCE</scope>
</reference>